<feature type="binding site" evidence="13">
    <location>
        <position position="185"/>
    </location>
    <ligand>
        <name>Fe cation</name>
        <dbReference type="ChEBI" id="CHEBI:24875"/>
        <label>1</label>
    </ligand>
</feature>
<evidence type="ECO:0000256" key="6">
    <source>
        <dbReference type="ARBA" id="ARBA00022490"/>
    </source>
</evidence>
<evidence type="ECO:0000256" key="7">
    <source>
        <dbReference type="ARBA" id="ARBA00022723"/>
    </source>
</evidence>
<evidence type="ECO:0000256" key="2">
    <source>
        <dbReference type="ARBA" id="ARBA00005167"/>
    </source>
</evidence>
<dbReference type="EC" id="1.13.99.1" evidence="4 14"/>
<organism evidence="15 16">
    <name type="scientific">Cylicocyclus nassatus</name>
    <name type="common">Nematode worm</name>
    <dbReference type="NCBI Taxonomy" id="53992"/>
    <lineage>
        <taxon>Eukaryota</taxon>
        <taxon>Metazoa</taxon>
        <taxon>Ecdysozoa</taxon>
        <taxon>Nematoda</taxon>
        <taxon>Chromadorea</taxon>
        <taxon>Rhabditida</taxon>
        <taxon>Rhabditina</taxon>
        <taxon>Rhabditomorpha</taxon>
        <taxon>Strongyloidea</taxon>
        <taxon>Strongylidae</taxon>
        <taxon>Cylicocyclus</taxon>
    </lineage>
</organism>
<evidence type="ECO:0000256" key="12">
    <source>
        <dbReference type="PIRSR" id="PIRSR607828-1"/>
    </source>
</evidence>
<evidence type="ECO:0000256" key="13">
    <source>
        <dbReference type="PIRSR" id="PIRSR607828-2"/>
    </source>
</evidence>
<dbReference type="GO" id="GO:0005506">
    <property type="term" value="F:iron ion binding"/>
    <property type="evidence" value="ECO:0007669"/>
    <property type="project" value="InterPro"/>
</dbReference>
<evidence type="ECO:0000256" key="11">
    <source>
        <dbReference type="ARBA" id="ARBA00048271"/>
    </source>
</evidence>
<keyword evidence="7 13" id="KW-0479">Metal-binding</keyword>
<feature type="binding site" evidence="12">
    <location>
        <begin position="76"/>
        <end position="78"/>
    </location>
    <ligand>
        <name>substrate</name>
    </ligand>
</feature>
<name>A0AA36M9Y0_CYLNA</name>
<reference evidence="15" key="1">
    <citation type="submission" date="2023-07" db="EMBL/GenBank/DDBJ databases">
        <authorList>
            <consortium name="CYATHOMIX"/>
        </authorList>
    </citation>
    <scope>NUCLEOTIDE SEQUENCE</scope>
    <source>
        <strain evidence="15">N/A</strain>
    </source>
</reference>
<feature type="binding site" evidence="13">
    <location>
        <position position="244"/>
    </location>
    <ligand>
        <name>Fe cation</name>
        <dbReference type="ChEBI" id="CHEBI:24875"/>
        <label>1</label>
    </ligand>
</feature>
<dbReference type="GO" id="GO:0050113">
    <property type="term" value="F:inositol oxygenase activity"/>
    <property type="evidence" value="ECO:0007669"/>
    <property type="project" value="UniProtKB-UniRule"/>
</dbReference>
<dbReference type="Pfam" id="PF05153">
    <property type="entry name" value="MIOX"/>
    <property type="match status" value="1"/>
</dbReference>
<evidence type="ECO:0000256" key="8">
    <source>
        <dbReference type="ARBA" id="ARBA00023002"/>
    </source>
</evidence>
<sequence length="276" mass="32289">MTAGICAQFQQEGKTYRTYEEDPKDRIQERVRRHYYNQHRLQTVEFVNEMHKKWLSFNHGRLSILDTLEMLADFLDESDPDVDEANLIHAYQTAEHLRKSHPDKPWLHLVGLVHDLGKVMSVWGEEQWAVTGDTYPVGCAPSDAIVYGVRSFEGNPDLHNPKYRTNLGIYEAGCGLENLKMCWSHDEYMYQVLVNHGSSLPEEALYAIRFHSFYPYHSHNAYRYFTNKQDEEKLDVLLLLNSCDLYSKCDEKPDIEKLKPYYQSLIDKYIPGAVSW</sequence>
<feature type="binding site" evidence="13">
    <location>
        <position position="211"/>
    </location>
    <ligand>
        <name>Fe cation</name>
        <dbReference type="ChEBI" id="CHEBI:24875"/>
        <label>1</label>
    </ligand>
</feature>
<evidence type="ECO:0000256" key="10">
    <source>
        <dbReference type="ARBA" id="ARBA00029668"/>
    </source>
</evidence>
<feature type="binding site" evidence="12">
    <location>
        <position position="118"/>
    </location>
    <ligand>
        <name>substrate</name>
    </ligand>
</feature>
<protein>
    <recommendedName>
        <fullName evidence="5 14">Inositol oxygenase</fullName>
        <ecNumber evidence="4 14">1.13.99.1</ecNumber>
    </recommendedName>
    <alternativeName>
        <fullName evidence="10 14">Myo-inositol oxygenase</fullName>
    </alternativeName>
</protein>
<dbReference type="EMBL" id="CATQJL010000305">
    <property type="protein sequence ID" value="CAJ0602885.1"/>
    <property type="molecule type" value="Genomic_DNA"/>
</dbReference>
<feature type="binding site" evidence="12">
    <location>
        <position position="17"/>
    </location>
    <ligand>
        <name>substrate</name>
    </ligand>
</feature>
<comment type="caution">
    <text evidence="15">The sequence shown here is derived from an EMBL/GenBank/DDBJ whole genome shotgun (WGS) entry which is preliminary data.</text>
</comment>
<feature type="binding site" evidence="13">
    <location>
        <position position="115"/>
    </location>
    <ligand>
        <name>Fe cation</name>
        <dbReference type="ChEBI" id="CHEBI:24875"/>
        <label>1</label>
    </ligand>
</feature>
<gene>
    <name evidence="15" type="ORF">CYNAS_LOCUS14868</name>
</gene>
<dbReference type="PANTHER" id="PTHR12588:SF0">
    <property type="entry name" value="INOSITOL OXYGENASE"/>
    <property type="match status" value="1"/>
</dbReference>
<keyword evidence="6 14" id="KW-0963">Cytoplasm</keyword>
<comment type="cofactor">
    <cofactor evidence="13 14">
        <name>Fe cation</name>
        <dbReference type="ChEBI" id="CHEBI:24875"/>
    </cofactor>
    <text evidence="13 14">Binds 2 iron ions per subunit.</text>
</comment>
<evidence type="ECO:0000256" key="1">
    <source>
        <dbReference type="ARBA" id="ARBA00004496"/>
    </source>
</evidence>
<feature type="binding site" evidence="13">
    <location>
        <position position="114"/>
    </location>
    <ligand>
        <name>Fe cation</name>
        <dbReference type="ChEBI" id="CHEBI:24875"/>
        <label>1</label>
    </ligand>
</feature>
<evidence type="ECO:0000256" key="3">
    <source>
        <dbReference type="ARBA" id="ARBA00005286"/>
    </source>
</evidence>
<evidence type="ECO:0000256" key="4">
    <source>
        <dbReference type="ARBA" id="ARBA00011919"/>
    </source>
</evidence>
<keyword evidence="9 13" id="KW-0408">Iron</keyword>
<feature type="binding site" evidence="12">
    <location>
        <begin position="132"/>
        <end position="133"/>
    </location>
    <ligand>
        <name>substrate</name>
    </ligand>
</feature>
<feature type="binding site" evidence="13">
    <location>
        <position position="89"/>
    </location>
    <ligand>
        <name>Fe cation</name>
        <dbReference type="ChEBI" id="CHEBI:24875"/>
        <label>1</label>
    </ligand>
</feature>
<comment type="subcellular location">
    <subcellularLocation>
        <location evidence="1 14">Cytoplasm</location>
    </subcellularLocation>
</comment>
<dbReference type="PANTHER" id="PTHR12588">
    <property type="entry name" value="MYOINOSITOL OXYGENASE"/>
    <property type="match status" value="1"/>
</dbReference>
<dbReference type="Proteomes" id="UP001176961">
    <property type="component" value="Unassembled WGS sequence"/>
</dbReference>
<comment type="pathway">
    <text evidence="2 14">Polyol metabolism; myo-inositol degradation into D-glucuronate; D-glucuronate from myo-inositol: step 1/1.</text>
</comment>
<dbReference type="InterPro" id="IPR007828">
    <property type="entry name" value="Inositol_oxygenase"/>
</dbReference>
<evidence type="ECO:0000313" key="15">
    <source>
        <dbReference type="EMBL" id="CAJ0602885.1"/>
    </source>
</evidence>
<comment type="catalytic activity">
    <reaction evidence="11 14">
        <text>myo-inositol + O2 = D-glucuronate + H2O + H(+)</text>
        <dbReference type="Rhea" id="RHEA:23696"/>
        <dbReference type="ChEBI" id="CHEBI:15377"/>
        <dbReference type="ChEBI" id="CHEBI:15378"/>
        <dbReference type="ChEBI" id="CHEBI:15379"/>
        <dbReference type="ChEBI" id="CHEBI:17268"/>
        <dbReference type="ChEBI" id="CHEBI:58720"/>
        <dbReference type="EC" id="1.13.99.1"/>
    </reaction>
</comment>
<dbReference type="GO" id="GO:0005737">
    <property type="term" value="C:cytoplasm"/>
    <property type="evidence" value="ECO:0007669"/>
    <property type="project" value="UniProtKB-SubCell"/>
</dbReference>
<keyword evidence="8 14" id="KW-0560">Oxidoreductase</keyword>
<accession>A0AA36M9Y0</accession>
<comment type="similarity">
    <text evidence="3 14">Belongs to the myo-inositol oxygenase family.</text>
</comment>
<evidence type="ECO:0000256" key="14">
    <source>
        <dbReference type="RuleBase" id="RU367039"/>
    </source>
</evidence>
<proteinExistence type="inferred from homology"/>
<dbReference type="AlphaFoldDB" id="A0AA36M9Y0"/>
<evidence type="ECO:0000256" key="5">
    <source>
        <dbReference type="ARBA" id="ARBA00019269"/>
    </source>
</evidence>
<evidence type="ECO:0000313" key="16">
    <source>
        <dbReference type="Proteomes" id="UP001176961"/>
    </source>
</evidence>
<dbReference type="SUPFAM" id="SSF109604">
    <property type="entry name" value="HD-domain/PDEase-like"/>
    <property type="match status" value="1"/>
</dbReference>
<feature type="binding site" evidence="12">
    <location>
        <begin position="211"/>
        <end position="212"/>
    </location>
    <ligand>
        <name>substrate</name>
    </ligand>
</feature>
<keyword evidence="16" id="KW-1185">Reference proteome</keyword>
<evidence type="ECO:0000256" key="9">
    <source>
        <dbReference type="ARBA" id="ARBA00023004"/>
    </source>
</evidence>
<dbReference type="GO" id="GO:0019310">
    <property type="term" value="P:inositol catabolic process"/>
    <property type="evidence" value="ECO:0007669"/>
    <property type="project" value="UniProtKB-UniRule"/>
</dbReference>